<organism evidence="1 2">
    <name type="scientific">Acinetobacter pittii</name>
    <name type="common">Acinetobacter genomosp. 3</name>
    <dbReference type="NCBI Taxonomy" id="48296"/>
    <lineage>
        <taxon>Bacteria</taxon>
        <taxon>Pseudomonadati</taxon>
        <taxon>Pseudomonadota</taxon>
        <taxon>Gammaproteobacteria</taxon>
        <taxon>Moraxellales</taxon>
        <taxon>Moraxellaceae</taxon>
        <taxon>Acinetobacter</taxon>
        <taxon>Acinetobacter calcoaceticus/baumannii complex</taxon>
    </lineage>
</organism>
<dbReference type="AlphaFoldDB" id="A0AB33BBJ7"/>
<evidence type="ECO:0000313" key="1">
    <source>
        <dbReference type="EMBL" id="AMX20193.1"/>
    </source>
</evidence>
<protein>
    <submittedName>
        <fullName evidence="1">Uncharacterized protein</fullName>
    </submittedName>
</protein>
<gene>
    <name evidence="1" type="ORF">IEC338SC_3079</name>
</gene>
<dbReference type="EMBL" id="CP015145">
    <property type="protein sequence ID" value="AMX20193.1"/>
    <property type="molecule type" value="Genomic_DNA"/>
</dbReference>
<reference evidence="1 2" key="1">
    <citation type="submission" date="2016-04" db="EMBL/GenBank/DDBJ databases">
        <title>Complete genome sequencing of OXA-72 bearing Acinetobacter pittii strain IEC338SC.</title>
        <authorList>
            <person name="Brasiliense D.M."/>
            <person name="Lima K.V."/>
            <person name="Souza C.O."/>
            <person name="Dutra L.G."/>
            <person name="Mamizuka E.M."/>
            <person name="Perez-Chaparro P.J."/>
            <person name="McCulloch J.A."/>
        </authorList>
    </citation>
    <scope>NUCLEOTIDE SEQUENCE [LARGE SCALE GENOMIC DNA]</scope>
    <source>
        <strain evidence="1 2">IEC338SC</strain>
    </source>
</reference>
<name>A0AB33BBJ7_ACIPI</name>
<evidence type="ECO:0000313" key="2">
    <source>
        <dbReference type="Proteomes" id="UP000076152"/>
    </source>
</evidence>
<sequence>MDNKSRNLELEAWLIETTGEEMMANHLGPNWNRFDDEFGFYPNMGMTVADLVWQHQQAKVEGLQEEFAEDERFLKEQIKDKDLKISNLEYLQRMDRTLIQTLWGRSAALQDEVNELQKQLIDQGQRFNEQAQVVKDLEFKNGELQKRVGTLKVRLSEATGLIVEDLEQALKGEG</sequence>
<accession>A0AB33BBJ7</accession>
<proteinExistence type="predicted"/>
<dbReference type="RefSeq" id="WP_063099289.1">
    <property type="nucleotide sequence ID" value="NZ_CP015145.1"/>
</dbReference>
<dbReference type="Proteomes" id="UP000076152">
    <property type="component" value="Chromosome"/>
</dbReference>